<reference evidence="1 2" key="1">
    <citation type="submission" date="2019-09" db="EMBL/GenBank/DDBJ databases">
        <title>The characteristics and genome analysis of VB_ApiP_XC38, a novel N4-like phage Infecting Acinetobacter pittii.</title>
        <authorList>
            <person name="Cheng M."/>
        </authorList>
    </citation>
    <scope>NUCLEOTIDE SEQUENCE [LARGE SCALE GENOMIC DNA]</scope>
</reference>
<protein>
    <submittedName>
        <fullName evidence="1">Uncharacterized protein</fullName>
    </submittedName>
</protein>
<organism evidence="1 2">
    <name type="scientific">Acinetobacter phage VB_ApiP_XC38</name>
    <dbReference type="NCBI Taxonomy" id="2655002"/>
    <lineage>
        <taxon>Viruses</taxon>
        <taxon>Duplodnaviria</taxon>
        <taxon>Heunggongvirae</taxon>
        <taxon>Uroviricota</taxon>
        <taxon>Caudoviricetes</taxon>
        <taxon>Schitoviridae</taxon>
        <taxon>Exceevirus</taxon>
        <taxon>Exceevirus Xc38</taxon>
    </lineage>
</organism>
<name>A0A5P8PR47_9CAUD</name>
<dbReference type="Proteomes" id="UP000326537">
    <property type="component" value="Segment"/>
</dbReference>
<accession>A0A5P8PR47</accession>
<proteinExistence type="predicted"/>
<keyword evidence="2" id="KW-1185">Reference proteome</keyword>
<gene>
    <name evidence="1" type="ORF">VBApiPXC38_80</name>
</gene>
<evidence type="ECO:0000313" key="1">
    <source>
        <dbReference type="EMBL" id="QFR59767.1"/>
    </source>
</evidence>
<dbReference type="EMBL" id="MN508356">
    <property type="protein sequence ID" value="QFR59767.1"/>
    <property type="molecule type" value="Genomic_DNA"/>
</dbReference>
<sequence length="107" mass="12003">MNIMKYTYIGIPMEKYVPEELMKALGDNPYPDVMPYDVKSDYELMLYSLTTGNLSANFISLRSILGIHLVDTNEELASYILAHRLGADLRGLFNGDNKDSTSTNTST</sequence>
<evidence type="ECO:0000313" key="2">
    <source>
        <dbReference type="Proteomes" id="UP000326537"/>
    </source>
</evidence>